<evidence type="ECO:0000256" key="2">
    <source>
        <dbReference type="PIRSR" id="PIRSR005211-1"/>
    </source>
</evidence>
<comment type="similarity">
    <text evidence="1">Belongs to the AB hydrolase superfamily. AB hydrolase 4 family.</text>
</comment>
<keyword evidence="3" id="KW-0732">Signal</keyword>
<dbReference type="AlphaFoldDB" id="A0ABD3R9I0"/>
<keyword evidence="6" id="KW-1185">Reference proteome</keyword>
<feature type="active site" description="Charge relay system" evidence="2">
    <location>
        <position position="421"/>
    </location>
</feature>
<name>A0ABD3R9I0_9STRA</name>
<proteinExistence type="inferred from homology"/>
<protein>
    <recommendedName>
        <fullName evidence="4">AB hydrolase-1 domain-containing protein</fullName>
    </recommendedName>
</protein>
<evidence type="ECO:0000256" key="3">
    <source>
        <dbReference type="SAM" id="SignalP"/>
    </source>
</evidence>
<feature type="chain" id="PRO_5044748707" description="AB hydrolase-1 domain-containing protein" evidence="3">
    <location>
        <begin position="28"/>
        <end position="462"/>
    </location>
</feature>
<feature type="signal peptide" evidence="3">
    <location>
        <begin position="1"/>
        <end position="27"/>
    </location>
</feature>
<dbReference type="Gene3D" id="3.40.50.1820">
    <property type="entry name" value="alpha/beta hydrolase"/>
    <property type="match status" value="1"/>
</dbReference>
<sequence>MRTLNSIVALLELASAFTAATFPVASAALSMTSSMPWIKSRNTYVPSSSSNDEALRQMQEKHRPIVASFVPSEFNPHPALTNCHLQTLSGVFLRKNPECAYIVETGWGGLTKALTALSKIQSTEDSCDFWDERQRISSSCGQDFYTVDVKYTGKRRTMFQSDQSKGIVVLCHGLESNSNSSLSTDLGQAYMEDGFDVACINFRGCCGSPNDSLGGYHLGFTDDLRHFLKLMSGLWESDDDFEKRPVYLSGFSLGANVVVKCLGELGDMAMLLYNVHGAAVVGAPFDAERNVKHVDAPGFNRAIYSRNFLKTLKKRAQVQLERFCDGDPLTSLFDYPGVMAATTIAEFDNAAIAKIYGFKDNIDYYRSTSCCYYLPGVAVPLFILNTADDPFFDPDFFPIEKSVDGGSLAPIKMKRTKYGGHIGFMFHQLTEWPTKGKRPVSWMPLELSRFLCHVHCYGESLH</sequence>
<dbReference type="PANTHER" id="PTHR10794">
    <property type="entry name" value="ABHYDROLASE DOMAIN-CONTAINING PROTEIN"/>
    <property type="match status" value="1"/>
</dbReference>
<evidence type="ECO:0000259" key="4">
    <source>
        <dbReference type="Pfam" id="PF00561"/>
    </source>
</evidence>
<dbReference type="InterPro" id="IPR012020">
    <property type="entry name" value="ABHD4"/>
</dbReference>
<dbReference type="SUPFAM" id="SSF53474">
    <property type="entry name" value="alpha/beta-Hydrolases"/>
    <property type="match status" value="1"/>
</dbReference>
<evidence type="ECO:0000256" key="1">
    <source>
        <dbReference type="ARBA" id="ARBA00010884"/>
    </source>
</evidence>
<dbReference type="InterPro" id="IPR000073">
    <property type="entry name" value="AB_hydrolase_1"/>
</dbReference>
<evidence type="ECO:0000313" key="6">
    <source>
        <dbReference type="Proteomes" id="UP001530377"/>
    </source>
</evidence>
<dbReference type="EMBL" id="JALLPB020000748">
    <property type="protein sequence ID" value="KAL3806726.1"/>
    <property type="molecule type" value="Genomic_DNA"/>
</dbReference>
<comment type="caution">
    <text evidence="5">The sequence shown here is derived from an EMBL/GenBank/DDBJ whole genome shotgun (WGS) entry which is preliminary data.</text>
</comment>
<reference evidence="5 6" key="1">
    <citation type="submission" date="2024-10" db="EMBL/GenBank/DDBJ databases">
        <title>Updated reference genomes for cyclostephanoid diatoms.</title>
        <authorList>
            <person name="Roberts W.R."/>
            <person name="Alverson A.J."/>
        </authorList>
    </citation>
    <scope>NUCLEOTIDE SEQUENCE [LARGE SCALE GENOMIC DNA]</scope>
    <source>
        <strain evidence="5 6">AJA228-03</strain>
    </source>
</reference>
<organism evidence="5 6">
    <name type="scientific">Cyclostephanos tholiformis</name>
    <dbReference type="NCBI Taxonomy" id="382380"/>
    <lineage>
        <taxon>Eukaryota</taxon>
        <taxon>Sar</taxon>
        <taxon>Stramenopiles</taxon>
        <taxon>Ochrophyta</taxon>
        <taxon>Bacillariophyta</taxon>
        <taxon>Coscinodiscophyceae</taxon>
        <taxon>Thalassiosirophycidae</taxon>
        <taxon>Stephanodiscales</taxon>
        <taxon>Stephanodiscaceae</taxon>
        <taxon>Cyclostephanos</taxon>
    </lineage>
</organism>
<gene>
    <name evidence="5" type="ORF">ACHAXA_009730</name>
</gene>
<accession>A0ABD3R9I0</accession>
<dbReference type="Proteomes" id="UP001530377">
    <property type="component" value="Unassembled WGS sequence"/>
</dbReference>
<dbReference type="Pfam" id="PF00561">
    <property type="entry name" value="Abhydrolase_1"/>
    <property type="match status" value="1"/>
</dbReference>
<dbReference type="PANTHER" id="PTHR10794:SF63">
    <property type="entry name" value="ALPHA_BETA HYDROLASE 1, ISOFORM A"/>
    <property type="match status" value="1"/>
</dbReference>
<feature type="active site" description="Charge relay system" evidence="2">
    <location>
        <position position="389"/>
    </location>
</feature>
<feature type="active site" description="Charge relay system" evidence="2">
    <location>
        <position position="252"/>
    </location>
</feature>
<dbReference type="InterPro" id="IPR029058">
    <property type="entry name" value="AB_hydrolase_fold"/>
</dbReference>
<evidence type="ECO:0000313" key="5">
    <source>
        <dbReference type="EMBL" id="KAL3806726.1"/>
    </source>
</evidence>
<dbReference type="PIRSF" id="PIRSF005211">
    <property type="entry name" value="Ab_hydro_YheT"/>
    <property type="match status" value="1"/>
</dbReference>
<feature type="domain" description="AB hydrolase-1" evidence="4">
    <location>
        <begin position="167"/>
        <end position="395"/>
    </location>
</feature>
<dbReference type="InterPro" id="IPR050960">
    <property type="entry name" value="AB_hydrolase_4_sf"/>
</dbReference>